<protein>
    <submittedName>
        <fullName evidence="3">Arsenate reductase</fullName>
    </submittedName>
</protein>
<dbReference type="OrthoDB" id="9803749at2"/>
<proteinExistence type="inferred from homology"/>
<comment type="similarity">
    <text evidence="1 2">Belongs to the ArsC family.</text>
</comment>
<keyword evidence="4" id="KW-1185">Reference proteome</keyword>
<dbReference type="NCBIfam" id="TIGR01617">
    <property type="entry name" value="arsC_related"/>
    <property type="match status" value="1"/>
</dbReference>
<dbReference type="Gene3D" id="3.40.30.10">
    <property type="entry name" value="Glutaredoxin"/>
    <property type="match status" value="1"/>
</dbReference>
<reference evidence="3 4" key="1">
    <citation type="submission" date="2016-06" db="EMBL/GenBank/DDBJ databases">
        <title>Complete genome sequence of a deep-branching marine Gamma Proteobacterium Woeseia oceani type strain XK5.</title>
        <authorList>
            <person name="Mu D."/>
            <person name="Du Z."/>
        </authorList>
    </citation>
    <scope>NUCLEOTIDE SEQUENCE [LARGE SCALE GENOMIC DNA]</scope>
    <source>
        <strain evidence="3 4">XK5</strain>
    </source>
</reference>
<dbReference type="Pfam" id="PF03960">
    <property type="entry name" value="ArsC"/>
    <property type="match status" value="1"/>
</dbReference>
<organism evidence="3 4">
    <name type="scientific">Woeseia oceani</name>
    <dbReference type="NCBI Taxonomy" id="1548547"/>
    <lineage>
        <taxon>Bacteria</taxon>
        <taxon>Pseudomonadati</taxon>
        <taxon>Pseudomonadota</taxon>
        <taxon>Gammaproteobacteria</taxon>
        <taxon>Woeseiales</taxon>
        <taxon>Woeseiaceae</taxon>
        <taxon>Woeseia</taxon>
    </lineage>
</organism>
<dbReference type="PROSITE" id="PS51353">
    <property type="entry name" value="ARSC"/>
    <property type="match status" value="1"/>
</dbReference>
<dbReference type="SUPFAM" id="SSF52833">
    <property type="entry name" value="Thioredoxin-like"/>
    <property type="match status" value="1"/>
</dbReference>
<dbReference type="EMBL" id="CP016268">
    <property type="protein sequence ID" value="ANO53078.1"/>
    <property type="molecule type" value="Genomic_DNA"/>
</dbReference>
<dbReference type="RefSeq" id="WP_068619062.1">
    <property type="nucleotide sequence ID" value="NZ_CP016268.1"/>
</dbReference>
<dbReference type="STRING" id="1548547.BA177_07535"/>
<evidence type="ECO:0000313" key="4">
    <source>
        <dbReference type="Proteomes" id="UP000092695"/>
    </source>
</evidence>
<dbReference type="InterPro" id="IPR036249">
    <property type="entry name" value="Thioredoxin-like_sf"/>
</dbReference>
<sequence>MKVLKLFGITSCDSCKSAQRWLEEHDIEYQFHDLRQDGLEVQMLERWSDNLGWEKLLNKRSLTWRRIPEMDRENLTKARAIALMLENSTLVKRPVLERGKFTGVGFSADGYARVFKKDGR</sequence>
<dbReference type="InterPro" id="IPR006504">
    <property type="entry name" value="Tscrpt_reg_Spx/MgsR"/>
</dbReference>
<dbReference type="Proteomes" id="UP000092695">
    <property type="component" value="Chromosome"/>
</dbReference>
<name>A0A193LKY6_9GAMM</name>
<dbReference type="KEGG" id="woc:BA177_07535"/>
<evidence type="ECO:0000256" key="2">
    <source>
        <dbReference type="PROSITE-ProRule" id="PRU01282"/>
    </source>
</evidence>
<evidence type="ECO:0000313" key="3">
    <source>
        <dbReference type="EMBL" id="ANO53078.1"/>
    </source>
</evidence>
<dbReference type="PANTHER" id="PTHR30041">
    <property type="entry name" value="ARSENATE REDUCTASE"/>
    <property type="match status" value="1"/>
</dbReference>
<dbReference type="AlphaFoldDB" id="A0A193LKY6"/>
<dbReference type="InterPro" id="IPR006660">
    <property type="entry name" value="Arsenate_reductase-like"/>
</dbReference>
<evidence type="ECO:0000256" key="1">
    <source>
        <dbReference type="ARBA" id="ARBA00007198"/>
    </source>
</evidence>
<accession>A0A193LKY6</accession>
<dbReference type="PANTHER" id="PTHR30041:SF8">
    <property type="entry name" value="PROTEIN YFFB"/>
    <property type="match status" value="1"/>
</dbReference>
<gene>
    <name evidence="3" type="ORF">BA177_07535</name>
</gene>